<dbReference type="Pfam" id="PF06585">
    <property type="entry name" value="JHBP"/>
    <property type="match status" value="1"/>
</dbReference>
<comment type="caution">
    <text evidence="2">The sequence shown here is derived from an EMBL/GenBank/DDBJ whole genome shotgun (WGS) entry which is preliminary data.</text>
</comment>
<protein>
    <recommendedName>
        <fullName evidence="4">Hemolymph juvenile hormone binding protein</fullName>
    </recommendedName>
</protein>
<dbReference type="PANTHER" id="PTHR11008">
    <property type="entry name" value="PROTEIN TAKEOUT-LIKE PROTEIN"/>
    <property type="match status" value="1"/>
</dbReference>
<dbReference type="InterPro" id="IPR010562">
    <property type="entry name" value="Haemolymph_juvenile_hormone-bd"/>
</dbReference>
<dbReference type="PANTHER" id="PTHR11008:SF39">
    <property type="entry name" value="CIRCADIAN CLOCK-CONTROLLED PROTEIN-LIKE PROTEIN"/>
    <property type="match status" value="1"/>
</dbReference>
<reference evidence="2" key="1">
    <citation type="submission" date="2021-03" db="EMBL/GenBank/DDBJ databases">
        <title>Chromosome level genome of the anhydrobiotic midge Polypedilum vanderplanki.</title>
        <authorList>
            <person name="Yoshida Y."/>
            <person name="Kikawada T."/>
            <person name="Gusev O."/>
        </authorList>
    </citation>
    <scope>NUCLEOTIDE SEQUENCE</scope>
    <source>
        <strain evidence="2">NIAS01</strain>
        <tissue evidence="2">Whole body or cell culture</tissue>
    </source>
</reference>
<organism evidence="2 3">
    <name type="scientific">Polypedilum vanderplanki</name>
    <name type="common">Sleeping chironomid midge</name>
    <dbReference type="NCBI Taxonomy" id="319348"/>
    <lineage>
        <taxon>Eukaryota</taxon>
        <taxon>Metazoa</taxon>
        <taxon>Ecdysozoa</taxon>
        <taxon>Arthropoda</taxon>
        <taxon>Hexapoda</taxon>
        <taxon>Insecta</taxon>
        <taxon>Pterygota</taxon>
        <taxon>Neoptera</taxon>
        <taxon>Endopterygota</taxon>
        <taxon>Diptera</taxon>
        <taxon>Nematocera</taxon>
        <taxon>Chironomoidea</taxon>
        <taxon>Chironomidae</taxon>
        <taxon>Chironominae</taxon>
        <taxon>Polypedilum</taxon>
        <taxon>Polypedilum</taxon>
    </lineage>
</organism>
<dbReference type="EMBL" id="JADBJN010000004">
    <property type="protein sequence ID" value="KAG5666678.1"/>
    <property type="molecule type" value="Genomic_DNA"/>
</dbReference>
<keyword evidence="1" id="KW-0732">Signal</keyword>
<evidence type="ECO:0008006" key="4">
    <source>
        <dbReference type="Google" id="ProtNLM"/>
    </source>
</evidence>
<dbReference type="SMART" id="SM00700">
    <property type="entry name" value="JHBP"/>
    <property type="match status" value="1"/>
</dbReference>
<name>A0A9J6BAQ2_POLVA</name>
<dbReference type="OrthoDB" id="7758945at2759"/>
<dbReference type="Proteomes" id="UP001107558">
    <property type="component" value="Chromosome 4"/>
</dbReference>
<sequence>MTKFSLRVFVFFCAIFVTVNGRLPSTIPVCSRNHPNLSECFSNAIKTLQPRIATGDLGPGYKVAPLEPLYIPQITYGEDQGLKVHLSNVQIKGASRFKIEKLRVNYQDLKIDVLLTVPKLNIFAKYKLSFNFLNEIVKSDGEYLSEFENSKIRVTLKGQKYFNNGQEFARLDPLEVKFQRGKVIYVRLTNLFGGRSPAISDVVHSILNNNPDFALNQIYPQVNGYLSKFATEMAEKIFNGTPLDELFPN</sequence>
<dbReference type="Gene3D" id="3.15.10.30">
    <property type="entry name" value="Haemolymph juvenile hormone binding protein"/>
    <property type="match status" value="1"/>
</dbReference>
<evidence type="ECO:0000313" key="3">
    <source>
        <dbReference type="Proteomes" id="UP001107558"/>
    </source>
</evidence>
<evidence type="ECO:0000256" key="1">
    <source>
        <dbReference type="SAM" id="SignalP"/>
    </source>
</evidence>
<dbReference type="GO" id="GO:0005615">
    <property type="term" value="C:extracellular space"/>
    <property type="evidence" value="ECO:0007669"/>
    <property type="project" value="TreeGrafter"/>
</dbReference>
<dbReference type="InterPro" id="IPR038606">
    <property type="entry name" value="To_sf"/>
</dbReference>
<keyword evidence="3" id="KW-1185">Reference proteome</keyword>
<accession>A0A9J6BAQ2</accession>
<gene>
    <name evidence="2" type="ORF">PVAND_014693</name>
</gene>
<feature type="chain" id="PRO_5039924832" description="Hemolymph juvenile hormone binding protein" evidence="1">
    <location>
        <begin position="22"/>
        <end position="249"/>
    </location>
</feature>
<proteinExistence type="predicted"/>
<dbReference type="AlphaFoldDB" id="A0A9J6BAQ2"/>
<evidence type="ECO:0000313" key="2">
    <source>
        <dbReference type="EMBL" id="KAG5666678.1"/>
    </source>
</evidence>
<feature type="signal peptide" evidence="1">
    <location>
        <begin position="1"/>
        <end position="21"/>
    </location>
</feature>